<dbReference type="OrthoDB" id="1359970at2"/>
<comment type="caution">
    <text evidence="2">The sequence shown here is derived from an EMBL/GenBank/DDBJ whole genome shotgun (WGS) entry which is preliminary data.</text>
</comment>
<gene>
    <name evidence="2" type="ORF">A3860_36565</name>
</gene>
<keyword evidence="1" id="KW-0472">Membrane</keyword>
<evidence type="ECO:0000313" key="3">
    <source>
        <dbReference type="Proteomes" id="UP000192796"/>
    </source>
</evidence>
<organism evidence="2 3">
    <name type="scientific">Niastella vici</name>
    <dbReference type="NCBI Taxonomy" id="1703345"/>
    <lineage>
        <taxon>Bacteria</taxon>
        <taxon>Pseudomonadati</taxon>
        <taxon>Bacteroidota</taxon>
        <taxon>Chitinophagia</taxon>
        <taxon>Chitinophagales</taxon>
        <taxon>Chitinophagaceae</taxon>
        <taxon>Niastella</taxon>
    </lineage>
</organism>
<dbReference type="Proteomes" id="UP000192796">
    <property type="component" value="Unassembled WGS sequence"/>
</dbReference>
<proteinExistence type="predicted"/>
<reference evidence="2 3" key="1">
    <citation type="submission" date="2016-03" db="EMBL/GenBank/DDBJ databases">
        <title>Niastella vici sp. nov., isolated from farmland soil.</title>
        <authorList>
            <person name="Chen L."/>
            <person name="Wang D."/>
            <person name="Yang S."/>
            <person name="Wang G."/>
        </authorList>
    </citation>
    <scope>NUCLEOTIDE SEQUENCE [LARGE SCALE GENOMIC DNA]</scope>
    <source>
        <strain evidence="2 3">DJ57</strain>
    </source>
</reference>
<feature type="transmembrane region" description="Helical" evidence="1">
    <location>
        <begin position="118"/>
        <end position="139"/>
    </location>
</feature>
<protein>
    <submittedName>
        <fullName evidence="2">Uncharacterized protein</fullName>
    </submittedName>
</protein>
<evidence type="ECO:0000313" key="2">
    <source>
        <dbReference type="EMBL" id="OQP59686.1"/>
    </source>
</evidence>
<keyword evidence="3" id="KW-1185">Reference proteome</keyword>
<sequence>MSIGLGLNLSPDLSKRSALLVGLSQYLMSEFKDHKFPKGMDKIAIGIICVDPKFDFFFKPKQPKLTKNKTHKEDGREQQLGNVFEYEIKLDYQKAKSLFFYPAGPANLFAFCPRVGRVISVANCLLCTCSLITFHSFVLRM</sequence>
<evidence type="ECO:0000256" key="1">
    <source>
        <dbReference type="SAM" id="Phobius"/>
    </source>
</evidence>
<dbReference type="AlphaFoldDB" id="A0A1V9FN56"/>
<keyword evidence="1" id="KW-1133">Transmembrane helix</keyword>
<accession>A0A1V9FN56</accession>
<name>A0A1V9FN56_9BACT</name>
<keyword evidence="1" id="KW-0812">Transmembrane</keyword>
<dbReference type="RefSeq" id="WP_081154346.1">
    <property type="nucleotide sequence ID" value="NZ_LVYD01000074.1"/>
</dbReference>
<dbReference type="EMBL" id="LVYD01000074">
    <property type="protein sequence ID" value="OQP59686.1"/>
    <property type="molecule type" value="Genomic_DNA"/>
</dbReference>